<accession>A0A1J5S236</accession>
<dbReference type="Gene3D" id="3.40.250.10">
    <property type="entry name" value="Rhodanese-like domain"/>
    <property type="match status" value="1"/>
</dbReference>
<dbReference type="EC" id="2.8.1.1" evidence="2"/>
<evidence type="ECO:0000313" key="2">
    <source>
        <dbReference type="EMBL" id="OIR02481.1"/>
    </source>
</evidence>
<feature type="domain" description="Rhodanese" evidence="1">
    <location>
        <begin position="37"/>
        <end position="154"/>
    </location>
</feature>
<dbReference type="Pfam" id="PF00581">
    <property type="entry name" value="Rhodanese"/>
    <property type="match status" value="1"/>
</dbReference>
<protein>
    <submittedName>
        <fullName evidence="2">Thiosulfate sulfurtransferase GlpE</fullName>
        <ecNumber evidence="2">2.8.1.1</ecNumber>
    </submittedName>
</protein>
<dbReference type="AlphaFoldDB" id="A0A1J5S236"/>
<dbReference type="PROSITE" id="PS50206">
    <property type="entry name" value="RHODANESE_3"/>
    <property type="match status" value="1"/>
</dbReference>
<dbReference type="EMBL" id="MLJW01000074">
    <property type="protein sequence ID" value="OIR02481.1"/>
    <property type="molecule type" value="Genomic_DNA"/>
</dbReference>
<keyword evidence="2" id="KW-0808">Transferase</keyword>
<dbReference type="SMART" id="SM00450">
    <property type="entry name" value="RHOD"/>
    <property type="match status" value="1"/>
</dbReference>
<dbReference type="PANTHER" id="PTHR44086">
    <property type="entry name" value="THIOSULFATE SULFURTRANSFERASE RDL2, MITOCHONDRIAL-RELATED"/>
    <property type="match status" value="1"/>
</dbReference>
<dbReference type="PANTHER" id="PTHR44086:SF10">
    <property type="entry name" value="THIOSULFATE SULFURTRANSFERASE_RHODANESE-LIKE DOMAIN-CONTAINING PROTEIN 3"/>
    <property type="match status" value="1"/>
</dbReference>
<dbReference type="InterPro" id="IPR001763">
    <property type="entry name" value="Rhodanese-like_dom"/>
</dbReference>
<dbReference type="InterPro" id="IPR036873">
    <property type="entry name" value="Rhodanese-like_dom_sf"/>
</dbReference>
<reference evidence="2" key="1">
    <citation type="submission" date="2016-10" db="EMBL/GenBank/DDBJ databases">
        <title>Sequence of Gallionella enrichment culture.</title>
        <authorList>
            <person name="Poehlein A."/>
            <person name="Muehling M."/>
            <person name="Daniel R."/>
        </authorList>
    </citation>
    <scope>NUCLEOTIDE SEQUENCE</scope>
</reference>
<gene>
    <name evidence="2" type="primary">glpE_14</name>
    <name evidence="2" type="ORF">GALL_154320</name>
</gene>
<evidence type="ECO:0000259" key="1">
    <source>
        <dbReference type="PROSITE" id="PS50206"/>
    </source>
</evidence>
<organism evidence="2">
    <name type="scientific">mine drainage metagenome</name>
    <dbReference type="NCBI Taxonomy" id="410659"/>
    <lineage>
        <taxon>unclassified sequences</taxon>
        <taxon>metagenomes</taxon>
        <taxon>ecological metagenomes</taxon>
    </lineage>
</organism>
<comment type="caution">
    <text evidence="2">The sequence shown here is derived from an EMBL/GenBank/DDBJ whole genome shotgun (WGS) entry which is preliminary data.</text>
</comment>
<name>A0A1J5S236_9ZZZZ</name>
<dbReference type="CDD" id="cd01522">
    <property type="entry name" value="RHOD_1"/>
    <property type="match status" value="1"/>
</dbReference>
<proteinExistence type="predicted"/>
<dbReference type="SUPFAM" id="SSF52821">
    <property type="entry name" value="Rhodanese/Cell cycle control phosphatase"/>
    <property type="match status" value="1"/>
</dbReference>
<sequence>MSRQTEILALAHKRGADKSLPYAGALTPQEAFDVLQANPKALLVDVRTQAELELVGRIPGALNVEWAFYPGMVANSGFAEQLVSQLNQRQLDKDSVLIFLCRTGGRSNNAATVAASLGFTQAYNTLEGFEGEANDSKQRTMINGWKHAGLPWTN</sequence>
<dbReference type="GO" id="GO:0004792">
    <property type="term" value="F:thiosulfate-cyanide sulfurtransferase activity"/>
    <property type="evidence" value="ECO:0007669"/>
    <property type="project" value="UniProtKB-EC"/>
</dbReference>